<comment type="caution">
    <text evidence="7">The sequence shown here is derived from an EMBL/GenBank/DDBJ whole genome shotgun (WGS) entry which is preliminary data.</text>
</comment>
<keyword evidence="4 6" id="KW-1133">Transmembrane helix</keyword>
<dbReference type="GO" id="GO:0005886">
    <property type="term" value="C:plasma membrane"/>
    <property type="evidence" value="ECO:0007669"/>
    <property type="project" value="UniProtKB-SubCell"/>
</dbReference>
<dbReference type="EMBL" id="BOOK01000001">
    <property type="protein sequence ID" value="GIH98308.1"/>
    <property type="molecule type" value="Genomic_DNA"/>
</dbReference>
<protein>
    <submittedName>
        <fullName evidence="7">Lysine transporter LysE</fullName>
    </submittedName>
</protein>
<evidence type="ECO:0000256" key="3">
    <source>
        <dbReference type="ARBA" id="ARBA00022692"/>
    </source>
</evidence>
<dbReference type="GO" id="GO:0015171">
    <property type="term" value="F:amino acid transmembrane transporter activity"/>
    <property type="evidence" value="ECO:0007669"/>
    <property type="project" value="TreeGrafter"/>
</dbReference>
<dbReference type="Proteomes" id="UP000634476">
    <property type="component" value="Unassembled WGS sequence"/>
</dbReference>
<evidence type="ECO:0000256" key="1">
    <source>
        <dbReference type="ARBA" id="ARBA00004651"/>
    </source>
</evidence>
<accession>A0A8J3SZE8</accession>
<dbReference type="PANTHER" id="PTHR30086:SF20">
    <property type="entry name" value="ARGININE EXPORTER PROTEIN ARGO-RELATED"/>
    <property type="match status" value="1"/>
</dbReference>
<dbReference type="AlphaFoldDB" id="A0A8J3SZE8"/>
<name>A0A8J3SZE8_9ACTN</name>
<evidence type="ECO:0000256" key="5">
    <source>
        <dbReference type="ARBA" id="ARBA00023136"/>
    </source>
</evidence>
<keyword evidence="2" id="KW-1003">Cell membrane</keyword>
<evidence type="ECO:0000313" key="7">
    <source>
        <dbReference type="EMBL" id="GIH98308.1"/>
    </source>
</evidence>
<evidence type="ECO:0000256" key="4">
    <source>
        <dbReference type="ARBA" id="ARBA00022989"/>
    </source>
</evidence>
<dbReference type="PANTHER" id="PTHR30086">
    <property type="entry name" value="ARGININE EXPORTER PROTEIN ARGO"/>
    <property type="match status" value="1"/>
</dbReference>
<feature type="transmembrane region" description="Helical" evidence="6">
    <location>
        <begin position="122"/>
        <end position="139"/>
    </location>
</feature>
<evidence type="ECO:0000256" key="6">
    <source>
        <dbReference type="SAM" id="Phobius"/>
    </source>
</evidence>
<proteinExistence type="predicted"/>
<sequence length="207" mass="22080">MLTTFAVTAFVMIMIPGPDQALITRSALAFGRTAGLLTMFGGLVGLTVHATAAAVGLSALLLTSATAFTALKVVGVVYLLWLGVQSLRAGRRTAAAAVVASEAVPERCPPLRHIRNGLLSNVLNPKVALFFVTFLPQFLPTHGNTLGRALLLSAIFAGLYLLWFSFYNVVVARVGALLRTPRVRARIEQVTGVLLVGFAIRLAWQQP</sequence>
<comment type="subcellular location">
    <subcellularLocation>
        <location evidence="1">Cell membrane</location>
        <topology evidence="1">Multi-pass membrane protein</topology>
    </subcellularLocation>
</comment>
<feature type="transmembrane region" description="Helical" evidence="6">
    <location>
        <begin position="55"/>
        <end position="82"/>
    </location>
</feature>
<gene>
    <name evidence="7" type="ORF">Pta02_03170</name>
</gene>
<evidence type="ECO:0000313" key="8">
    <source>
        <dbReference type="Proteomes" id="UP000634476"/>
    </source>
</evidence>
<dbReference type="Pfam" id="PF01810">
    <property type="entry name" value="LysE"/>
    <property type="match status" value="1"/>
</dbReference>
<keyword evidence="3 6" id="KW-0812">Transmembrane</keyword>
<keyword evidence="8" id="KW-1185">Reference proteome</keyword>
<dbReference type="RefSeq" id="WP_203872787.1">
    <property type="nucleotide sequence ID" value="NZ_BOOK01000001.1"/>
</dbReference>
<dbReference type="PIRSF" id="PIRSF006324">
    <property type="entry name" value="LeuE"/>
    <property type="match status" value="1"/>
</dbReference>
<dbReference type="InterPro" id="IPR001123">
    <property type="entry name" value="LeuE-type"/>
</dbReference>
<evidence type="ECO:0000256" key="2">
    <source>
        <dbReference type="ARBA" id="ARBA00022475"/>
    </source>
</evidence>
<keyword evidence="5 6" id="KW-0472">Membrane</keyword>
<feature type="transmembrane region" description="Helical" evidence="6">
    <location>
        <begin position="151"/>
        <end position="175"/>
    </location>
</feature>
<reference evidence="7" key="1">
    <citation type="submission" date="2021-01" db="EMBL/GenBank/DDBJ databases">
        <title>Whole genome shotgun sequence of Planobispora takensis NBRC 109077.</title>
        <authorList>
            <person name="Komaki H."/>
            <person name="Tamura T."/>
        </authorList>
    </citation>
    <scope>NUCLEOTIDE SEQUENCE</scope>
    <source>
        <strain evidence="7">NBRC 109077</strain>
    </source>
</reference>
<organism evidence="7 8">
    <name type="scientific">Planobispora takensis</name>
    <dbReference type="NCBI Taxonomy" id="1367882"/>
    <lineage>
        <taxon>Bacteria</taxon>
        <taxon>Bacillati</taxon>
        <taxon>Actinomycetota</taxon>
        <taxon>Actinomycetes</taxon>
        <taxon>Streptosporangiales</taxon>
        <taxon>Streptosporangiaceae</taxon>
        <taxon>Planobispora</taxon>
    </lineage>
</organism>